<dbReference type="Pfam" id="PF04828">
    <property type="entry name" value="GFA"/>
    <property type="match status" value="1"/>
</dbReference>
<dbReference type="GO" id="GO:0016846">
    <property type="term" value="F:carbon-sulfur lyase activity"/>
    <property type="evidence" value="ECO:0007669"/>
    <property type="project" value="InterPro"/>
</dbReference>
<evidence type="ECO:0000256" key="1">
    <source>
        <dbReference type="ARBA" id="ARBA00005495"/>
    </source>
</evidence>
<evidence type="ECO:0000313" key="6">
    <source>
        <dbReference type="EMBL" id="KLV08177.1"/>
    </source>
</evidence>
<evidence type="ECO:0000256" key="2">
    <source>
        <dbReference type="ARBA" id="ARBA00022723"/>
    </source>
</evidence>
<keyword evidence="2" id="KW-0479">Metal-binding</keyword>
<dbReference type="GO" id="GO:0046872">
    <property type="term" value="F:metal ion binding"/>
    <property type="evidence" value="ECO:0007669"/>
    <property type="project" value="UniProtKB-KW"/>
</dbReference>
<dbReference type="PANTHER" id="PTHR33337">
    <property type="entry name" value="GFA DOMAIN-CONTAINING PROTEIN"/>
    <property type="match status" value="1"/>
</dbReference>
<evidence type="ECO:0000259" key="5">
    <source>
        <dbReference type="PROSITE" id="PS51891"/>
    </source>
</evidence>
<organism evidence="6 7">
    <name type="scientific">Photobacterium ganghwense</name>
    <dbReference type="NCBI Taxonomy" id="320778"/>
    <lineage>
        <taxon>Bacteria</taxon>
        <taxon>Pseudomonadati</taxon>
        <taxon>Pseudomonadota</taxon>
        <taxon>Gammaproteobacteria</taxon>
        <taxon>Vibrionales</taxon>
        <taxon>Vibrionaceae</taxon>
        <taxon>Photobacterium</taxon>
    </lineage>
</organism>
<accession>A0A0J1K158</accession>
<dbReference type="PROSITE" id="PS51891">
    <property type="entry name" value="CENP_V_GFA"/>
    <property type="match status" value="1"/>
</dbReference>
<dbReference type="PANTHER" id="PTHR33337:SF40">
    <property type="entry name" value="CENP-V_GFA DOMAIN-CONTAINING PROTEIN-RELATED"/>
    <property type="match status" value="1"/>
</dbReference>
<evidence type="ECO:0000256" key="3">
    <source>
        <dbReference type="ARBA" id="ARBA00022833"/>
    </source>
</evidence>
<dbReference type="InterPro" id="IPR006913">
    <property type="entry name" value="CENP-V/GFA"/>
</dbReference>
<protein>
    <submittedName>
        <fullName evidence="6">Aldehyde-activating protein</fullName>
    </submittedName>
</protein>
<proteinExistence type="inferred from homology"/>
<dbReference type="SUPFAM" id="SSF51316">
    <property type="entry name" value="Mss4-like"/>
    <property type="match status" value="1"/>
</dbReference>
<sequence>MEGKTHLSGHCLCGKVGVATRSGTLHVGACHCGMCRKWGGGPLLAVDGGQNVSFTGEEYITRYSSSEWAERAFCKECGTHLFYKLKANGQHILSAGLLDQEPELVMDHQIFIDKKPQYYTFSNETEVMTEAEVFAKFAPN</sequence>
<name>A0A0J1K158_9GAMM</name>
<dbReference type="AlphaFoldDB" id="A0A0J1K158"/>
<dbReference type="Proteomes" id="UP000035909">
    <property type="component" value="Unassembled WGS sequence"/>
</dbReference>
<comment type="caution">
    <text evidence="6">The sequence shown here is derived from an EMBL/GenBank/DDBJ whole genome shotgun (WGS) entry which is preliminary data.</text>
</comment>
<dbReference type="EMBL" id="LDOU01000015">
    <property type="protein sequence ID" value="KLV08177.1"/>
    <property type="molecule type" value="Genomic_DNA"/>
</dbReference>
<keyword evidence="3" id="KW-0862">Zinc</keyword>
<dbReference type="RefSeq" id="WP_047886066.1">
    <property type="nucleotide sequence ID" value="NZ_CP071326.1"/>
</dbReference>
<keyword evidence="4" id="KW-0456">Lyase</keyword>
<gene>
    <name evidence="6" type="ORF">ABT57_15350</name>
</gene>
<feature type="domain" description="CENP-V/GFA" evidence="5">
    <location>
        <begin position="7"/>
        <end position="120"/>
    </location>
</feature>
<dbReference type="STRING" id="320778.ABT57_15350"/>
<dbReference type="OrthoDB" id="4188830at2"/>
<dbReference type="PATRIC" id="fig|320778.3.peg.3339"/>
<keyword evidence="7" id="KW-1185">Reference proteome</keyword>
<evidence type="ECO:0000256" key="4">
    <source>
        <dbReference type="ARBA" id="ARBA00023239"/>
    </source>
</evidence>
<dbReference type="InterPro" id="IPR011057">
    <property type="entry name" value="Mss4-like_sf"/>
</dbReference>
<reference evidence="6 7" key="1">
    <citation type="submission" date="2015-05" db="EMBL/GenBank/DDBJ databases">
        <title>Photobacterium galathea sp. nov.</title>
        <authorList>
            <person name="Machado H."/>
            <person name="Gram L."/>
        </authorList>
    </citation>
    <scope>NUCLEOTIDE SEQUENCE [LARGE SCALE GENOMIC DNA]</scope>
    <source>
        <strain evidence="6 7">DSM 22954</strain>
    </source>
</reference>
<comment type="similarity">
    <text evidence="1">Belongs to the Gfa family.</text>
</comment>
<dbReference type="Gene3D" id="3.90.1590.10">
    <property type="entry name" value="glutathione-dependent formaldehyde- activating enzyme (gfa)"/>
    <property type="match status" value="1"/>
</dbReference>
<evidence type="ECO:0000313" key="7">
    <source>
        <dbReference type="Proteomes" id="UP000035909"/>
    </source>
</evidence>